<keyword evidence="2" id="KW-0645">Protease</keyword>
<dbReference type="InterPro" id="IPR034122">
    <property type="entry name" value="Retropepsin-like_bacterial"/>
</dbReference>
<sequence>MPHNKHPRLRFAVIALALIALVTGLNLTFGTLSATEDLGQIIYGLLMILIIASALAFGNPGKKVRHLLIWFMIFVVGMIGYSYRGELSAAKERVLAELIPGRGVQGERHTARFPVSDNGHFYIRATVNGVPILFLADTGATGIVLSPKDAEKCGFRPSDLTFDRIFRTANGMGRGSSIRLDTMAVGEFRLENVAASVNEAPMRESLLGMTFFERLDRYDVTGDVLTLYWGKG</sequence>
<keyword evidence="1" id="KW-0812">Transmembrane</keyword>
<reference evidence="2 3" key="1">
    <citation type="submission" date="2016-10" db="EMBL/GenBank/DDBJ databases">
        <authorList>
            <person name="de Groot N.N."/>
        </authorList>
    </citation>
    <scope>NUCLEOTIDE SEQUENCE [LARGE SCALE GENOMIC DNA]</scope>
    <source>
        <strain evidence="2 3">AA1</strain>
    </source>
</reference>
<gene>
    <name evidence="2" type="ORF">SAMN05216233_101340</name>
</gene>
<dbReference type="Gene3D" id="2.40.70.10">
    <property type="entry name" value="Acid Proteases"/>
    <property type="match status" value="1"/>
</dbReference>
<dbReference type="STRING" id="419481.SAMN05216233_101340"/>
<dbReference type="RefSeq" id="WP_092207628.1">
    <property type="nucleotide sequence ID" value="NZ_FMUX01000001.1"/>
</dbReference>
<feature type="transmembrane region" description="Helical" evidence="1">
    <location>
        <begin position="12"/>
        <end position="32"/>
    </location>
</feature>
<dbReference type="InterPro" id="IPR011969">
    <property type="entry name" value="Clan_AA_Asp_peptidase_C"/>
</dbReference>
<proteinExistence type="predicted"/>
<keyword evidence="1" id="KW-1133">Transmembrane helix</keyword>
<dbReference type="GO" id="GO:0006508">
    <property type="term" value="P:proteolysis"/>
    <property type="evidence" value="ECO:0007669"/>
    <property type="project" value="UniProtKB-KW"/>
</dbReference>
<dbReference type="InterPro" id="IPR021109">
    <property type="entry name" value="Peptidase_aspartic_dom_sf"/>
</dbReference>
<evidence type="ECO:0000313" key="2">
    <source>
        <dbReference type="EMBL" id="SCX79509.1"/>
    </source>
</evidence>
<accession>A0A1G5ANP4</accession>
<keyword evidence="1" id="KW-0472">Membrane</keyword>
<dbReference type="Pfam" id="PF13975">
    <property type="entry name" value="gag-asp_proteas"/>
    <property type="match status" value="1"/>
</dbReference>
<evidence type="ECO:0000313" key="3">
    <source>
        <dbReference type="Proteomes" id="UP000198870"/>
    </source>
</evidence>
<dbReference type="OrthoDB" id="7595324at2"/>
<dbReference type="CDD" id="cd05483">
    <property type="entry name" value="retropepsin_like_bacteria"/>
    <property type="match status" value="1"/>
</dbReference>
<feature type="transmembrane region" description="Helical" evidence="1">
    <location>
        <begin position="64"/>
        <end position="83"/>
    </location>
</feature>
<organism evidence="2 3">
    <name type="scientific">Desulfoluna spongiiphila</name>
    <dbReference type="NCBI Taxonomy" id="419481"/>
    <lineage>
        <taxon>Bacteria</taxon>
        <taxon>Pseudomonadati</taxon>
        <taxon>Thermodesulfobacteriota</taxon>
        <taxon>Desulfobacteria</taxon>
        <taxon>Desulfobacterales</taxon>
        <taxon>Desulfolunaceae</taxon>
        <taxon>Desulfoluna</taxon>
    </lineage>
</organism>
<dbReference type="AlphaFoldDB" id="A0A1G5ANP4"/>
<dbReference type="NCBIfam" id="TIGR02281">
    <property type="entry name" value="clan_AA_DTGA"/>
    <property type="match status" value="1"/>
</dbReference>
<dbReference type="GO" id="GO:0008233">
    <property type="term" value="F:peptidase activity"/>
    <property type="evidence" value="ECO:0007669"/>
    <property type="project" value="UniProtKB-KW"/>
</dbReference>
<feature type="transmembrane region" description="Helical" evidence="1">
    <location>
        <begin position="38"/>
        <end position="57"/>
    </location>
</feature>
<dbReference type="EMBL" id="FMUX01000001">
    <property type="protein sequence ID" value="SCX79509.1"/>
    <property type="molecule type" value="Genomic_DNA"/>
</dbReference>
<keyword evidence="3" id="KW-1185">Reference proteome</keyword>
<dbReference type="SUPFAM" id="SSF50630">
    <property type="entry name" value="Acid proteases"/>
    <property type="match status" value="1"/>
</dbReference>
<protein>
    <submittedName>
        <fullName evidence="2">Aspartyl protease family protein</fullName>
    </submittedName>
</protein>
<evidence type="ECO:0000256" key="1">
    <source>
        <dbReference type="SAM" id="Phobius"/>
    </source>
</evidence>
<name>A0A1G5ANP4_9BACT</name>
<keyword evidence="2" id="KW-0378">Hydrolase</keyword>
<dbReference type="Proteomes" id="UP000198870">
    <property type="component" value="Unassembled WGS sequence"/>
</dbReference>